<sequence length="155" mass="17330">MFEALREQAENFVFEHGYTALFVLSFTESLFQPIPPYPFIVGASLFKLNPYLAGLVAFLGNILGAIVAFFLARFLGETFVKRVLGEKLYLKGQALFNRYGFFAVIIGEPYKLVCWGAGLFNMSFVSFLIASIIARAVRIGVFVIFGDVLKKYIGL</sequence>
<feature type="transmembrane region" description="Helical" evidence="1">
    <location>
        <begin position="12"/>
        <end position="31"/>
    </location>
</feature>
<reference evidence="3 4" key="1">
    <citation type="submission" date="2016-11" db="EMBL/GenBank/DDBJ databases">
        <authorList>
            <person name="Jaros S."/>
            <person name="Januszkiewicz K."/>
            <person name="Wedrychowicz H."/>
        </authorList>
    </citation>
    <scope>NUCLEOTIDE SEQUENCE [LARGE SCALE GENOMIC DNA]</scope>
    <source>
        <strain evidence="3 4">DSM 19557</strain>
    </source>
</reference>
<dbReference type="InterPro" id="IPR051311">
    <property type="entry name" value="DedA_domain"/>
</dbReference>
<organism evidence="3 4">
    <name type="scientific">Thermocrinis minervae</name>
    <dbReference type="NCBI Taxonomy" id="381751"/>
    <lineage>
        <taxon>Bacteria</taxon>
        <taxon>Pseudomonadati</taxon>
        <taxon>Aquificota</taxon>
        <taxon>Aquificia</taxon>
        <taxon>Aquificales</taxon>
        <taxon>Aquificaceae</taxon>
        <taxon>Thermocrinis</taxon>
    </lineage>
</organism>
<dbReference type="InterPro" id="IPR032816">
    <property type="entry name" value="VTT_dom"/>
</dbReference>
<keyword evidence="1" id="KW-1133">Transmembrane helix</keyword>
<dbReference type="PANTHER" id="PTHR42709:SF11">
    <property type="entry name" value="DEDA FAMILY PROTEIN"/>
    <property type="match status" value="1"/>
</dbReference>
<proteinExistence type="predicted"/>
<dbReference type="OrthoDB" id="9810270at2"/>
<dbReference type="PANTHER" id="PTHR42709">
    <property type="entry name" value="ALKALINE PHOSPHATASE LIKE PROTEIN"/>
    <property type="match status" value="1"/>
</dbReference>
<dbReference type="Pfam" id="PF09335">
    <property type="entry name" value="VTT_dom"/>
    <property type="match status" value="1"/>
</dbReference>
<name>A0A1M6RJZ4_9AQUI</name>
<dbReference type="STRING" id="381751.SAMN05444391_0681"/>
<dbReference type="Proteomes" id="UP000189810">
    <property type="component" value="Chromosome I"/>
</dbReference>
<accession>A0A1M6RJZ4</accession>
<feature type="domain" description="VTT" evidence="2">
    <location>
        <begin position="39"/>
        <end position="147"/>
    </location>
</feature>
<keyword evidence="1" id="KW-0812">Transmembrane</keyword>
<dbReference type="AlphaFoldDB" id="A0A1M6RJZ4"/>
<feature type="transmembrane region" description="Helical" evidence="1">
    <location>
        <begin position="96"/>
        <end position="118"/>
    </location>
</feature>
<dbReference type="RefSeq" id="WP_079653830.1">
    <property type="nucleotide sequence ID" value="NZ_LT670846.1"/>
</dbReference>
<keyword evidence="1" id="KW-0472">Membrane</keyword>
<feature type="transmembrane region" description="Helical" evidence="1">
    <location>
        <begin position="124"/>
        <end position="145"/>
    </location>
</feature>
<dbReference type="GO" id="GO:0005886">
    <property type="term" value="C:plasma membrane"/>
    <property type="evidence" value="ECO:0007669"/>
    <property type="project" value="TreeGrafter"/>
</dbReference>
<evidence type="ECO:0000256" key="1">
    <source>
        <dbReference type="SAM" id="Phobius"/>
    </source>
</evidence>
<protein>
    <submittedName>
        <fullName evidence="3">Membrane protein YqaA, SNARE-associated domain</fullName>
    </submittedName>
</protein>
<gene>
    <name evidence="3" type="ORF">SAMN05444391_0681</name>
</gene>
<evidence type="ECO:0000313" key="4">
    <source>
        <dbReference type="Proteomes" id="UP000189810"/>
    </source>
</evidence>
<evidence type="ECO:0000259" key="2">
    <source>
        <dbReference type="Pfam" id="PF09335"/>
    </source>
</evidence>
<keyword evidence="4" id="KW-1185">Reference proteome</keyword>
<evidence type="ECO:0000313" key="3">
    <source>
        <dbReference type="EMBL" id="SHK32750.1"/>
    </source>
</evidence>
<feature type="transmembrane region" description="Helical" evidence="1">
    <location>
        <begin position="51"/>
        <end position="75"/>
    </location>
</feature>
<dbReference type="EMBL" id="LT670846">
    <property type="protein sequence ID" value="SHK32750.1"/>
    <property type="molecule type" value="Genomic_DNA"/>
</dbReference>